<dbReference type="Pfam" id="PF01156">
    <property type="entry name" value="IU_nuc_hydro"/>
    <property type="match status" value="1"/>
</dbReference>
<dbReference type="GO" id="GO:0006152">
    <property type="term" value="P:purine nucleoside catabolic process"/>
    <property type="evidence" value="ECO:0007669"/>
    <property type="project" value="TreeGrafter"/>
</dbReference>
<comment type="caution">
    <text evidence="4">The sequence shown here is derived from an EMBL/GenBank/DDBJ whole genome shotgun (WGS) entry which is preliminary data.</text>
</comment>
<dbReference type="InterPro" id="IPR015910">
    <property type="entry name" value="I/U_nuclsd_hydro_CS"/>
</dbReference>
<dbReference type="PANTHER" id="PTHR12304">
    <property type="entry name" value="INOSINE-URIDINE PREFERRING NUCLEOSIDE HYDROLASE"/>
    <property type="match status" value="1"/>
</dbReference>
<evidence type="ECO:0000259" key="3">
    <source>
        <dbReference type="Pfam" id="PF01156"/>
    </source>
</evidence>
<evidence type="ECO:0000256" key="2">
    <source>
        <dbReference type="ARBA" id="ARBA00023295"/>
    </source>
</evidence>
<dbReference type="InterPro" id="IPR001910">
    <property type="entry name" value="Inosine/uridine_hydrolase_dom"/>
</dbReference>
<dbReference type="InterPro" id="IPR036452">
    <property type="entry name" value="Ribo_hydro-like"/>
</dbReference>
<keyword evidence="1 4" id="KW-0378">Hydrolase</keyword>
<dbReference type="GO" id="GO:0008477">
    <property type="term" value="F:purine nucleosidase activity"/>
    <property type="evidence" value="ECO:0007669"/>
    <property type="project" value="TreeGrafter"/>
</dbReference>
<dbReference type="InterPro" id="IPR023186">
    <property type="entry name" value="IUNH"/>
</dbReference>
<dbReference type="Gene3D" id="3.90.245.10">
    <property type="entry name" value="Ribonucleoside hydrolase-like"/>
    <property type="match status" value="1"/>
</dbReference>
<name>A0A2S6MWB7_RHOGL</name>
<dbReference type="GO" id="GO:0045437">
    <property type="term" value="F:uridine nucleosidase activity"/>
    <property type="evidence" value="ECO:0007669"/>
    <property type="project" value="UniProtKB-ARBA"/>
</dbReference>
<feature type="domain" description="Inosine/uridine-preferring nucleoside hydrolase" evidence="3">
    <location>
        <begin position="15"/>
        <end position="310"/>
    </location>
</feature>
<proteinExistence type="predicted"/>
<reference evidence="4 5" key="1">
    <citation type="journal article" date="2018" name="Arch. Microbiol.">
        <title>New insights into the metabolic potential of the phototrophic purple bacterium Rhodopila globiformis DSM 161(T) from its draft genome sequence and evidence for a vanadium-dependent nitrogenase.</title>
        <authorList>
            <person name="Imhoff J.F."/>
            <person name="Rahn T."/>
            <person name="Kunzel S."/>
            <person name="Neulinger S.C."/>
        </authorList>
    </citation>
    <scope>NUCLEOTIDE SEQUENCE [LARGE SCALE GENOMIC DNA]</scope>
    <source>
        <strain evidence="4 5">DSM 161</strain>
    </source>
</reference>
<dbReference type="PANTHER" id="PTHR12304:SF4">
    <property type="entry name" value="URIDINE NUCLEOSIDASE"/>
    <property type="match status" value="1"/>
</dbReference>
<protein>
    <submittedName>
        <fullName evidence="4">Cysteine hydrolase</fullName>
    </submittedName>
</protein>
<evidence type="ECO:0000313" key="5">
    <source>
        <dbReference type="Proteomes" id="UP000239724"/>
    </source>
</evidence>
<gene>
    <name evidence="4" type="ORF">CCS01_29545</name>
</gene>
<evidence type="ECO:0000256" key="1">
    <source>
        <dbReference type="ARBA" id="ARBA00022801"/>
    </source>
</evidence>
<keyword evidence="5" id="KW-1185">Reference proteome</keyword>
<dbReference type="AlphaFoldDB" id="A0A2S6MWB7"/>
<accession>A0A2S6MWB7</accession>
<dbReference type="SUPFAM" id="SSF53590">
    <property type="entry name" value="Nucleoside hydrolase"/>
    <property type="match status" value="1"/>
</dbReference>
<dbReference type="OrthoDB" id="9797882at2"/>
<sequence length="321" mass="32872">MRNRPIQDKAVAIPVIIDCDPGTDDAVALLLALASPELSVLAVTVVGGNVGLRQTLPNALALVALANAAVPVHAGADRPLLGQFTSEKRVHGADGLGGVVLPPGGPAAPGVAADAIRTILRTHPEPVTLIGIGPATNLALALVTEPALAARVSQIVLMSGAWGEGNVTPAAEFNAWSDPEALAILLASGRPLVFATLDLTAQALVTPARLAAWRALGNGRCLLAACDIQASVAPLPRFGGQGGALGTPLHDPCAVAWLIRPDLFTARACSVRMDLGPGPGRGRTVIDRWDRTGDPPNATVLETLDANGFFALLGHRLAHLP</sequence>
<organism evidence="4 5">
    <name type="scientific">Rhodopila globiformis</name>
    <name type="common">Rhodopseudomonas globiformis</name>
    <dbReference type="NCBI Taxonomy" id="1071"/>
    <lineage>
        <taxon>Bacteria</taxon>
        <taxon>Pseudomonadati</taxon>
        <taxon>Pseudomonadota</taxon>
        <taxon>Alphaproteobacteria</taxon>
        <taxon>Acetobacterales</taxon>
        <taxon>Acetobacteraceae</taxon>
        <taxon>Rhodopila</taxon>
    </lineage>
</organism>
<keyword evidence="2" id="KW-0326">Glycosidase</keyword>
<evidence type="ECO:0000313" key="4">
    <source>
        <dbReference type="EMBL" id="PPQ26657.1"/>
    </source>
</evidence>
<dbReference type="Proteomes" id="UP000239724">
    <property type="component" value="Unassembled WGS sequence"/>
</dbReference>
<dbReference type="GO" id="GO:0005829">
    <property type="term" value="C:cytosol"/>
    <property type="evidence" value="ECO:0007669"/>
    <property type="project" value="TreeGrafter"/>
</dbReference>
<dbReference type="PROSITE" id="PS01247">
    <property type="entry name" value="IUNH"/>
    <property type="match status" value="1"/>
</dbReference>
<dbReference type="EMBL" id="NHRY01000268">
    <property type="protein sequence ID" value="PPQ26657.1"/>
    <property type="molecule type" value="Genomic_DNA"/>
</dbReference>